<keyword evidence="1" id="KW-0472">Membrane</keyword>
<dbReference type="Proteomes" id="UP000289200">
    <property type="component" value="Unassembled WGS sequence"/>
</dbReference>
<dbReference type="AlphaFoldDB" id="A0A447CSZ2"/>
<dbReference type="RefSeq" id="WP_129608956.1">
    <property type="nucleotide sequence ID" value="NZ_UWOC01000137.1"/>
</dbReference>
<sequence>MTRGFSHERTPSGPQARRAVWRRGLAVVLALVVGIAATLVSPPPRLAAAAHAPADAVILLAASPAALGAAQDPDRTPCRRATLPGPATSCGVAIAWLAPAAVVDAVPPPTAATRPVWWRAASLTPQNLAAAIERPPRRGV</sequence>
<name>A0A447CSZ2_9BRAD</name>
<keyword evidence="1" id="KW-0812">Transmembrane</keyword>
<gene>
    <name evidence="2" type="ORF">RHODGE_RHODGE_02136</name>
</gene>
<evidence type="ECO:0000256" key="1">
    <source>
        <dbReference type="SAM" id="Phobius"/>
    </source>
</evidence>
<proteinExistence type="predicted"/>
<protein>
    <submittedName>
        <fullName evidence="2">Uncharacterized protein</fullName>
    </submittedName>
</protein>
<evidence type="ECO:0000313" key="2">
    <source>
        <dbReference type="EMBL" id="VCU08276.1"/>
    </source>
</evidence>
<feature type="transmembrane region" description="Helical" evidence="1">
    <location>
        <begin position="20"/>
        <end position="40"/>
    </location>
</feature>
<organism evidence="2 3">
    <name type="scientific">Rhodoplanes serenus</name>
    <dbReference type="NCBI Taxonomy" id="200615"/>
    <lineage>
        <taxon>Bacteria</taxon>
        <taxon>Pseudomonadati</taxon>
        <taxon>Pseudomonadota</taxon>
        <taxon>Alphaproteobacteria</taxon>
        <taxon>Hyphomicrobiales</taxon>
        <taxon>Nitrobacteraceae</taxon>
        <taxon>Rhodoplanes</taxon>
    </lineage>
</organism>
<accession>A0A447CSZ2</accession>
<dbReference type="EMBL" id="UWOC01000137">
    <property type="protein sequence ID" value="VCU08276.1"/>
    <property type="molecule type" value="Genomic_DNA"/>
</dbReference>
<evidence type="ECO:0000313" key="3">
    <source>
        <dbReference type="Proteomes" id="UP000289200"/>
    </source>
</evidence>
<keyword evidence="1" id="KW-1133">Transmembrane helix</keyword>
<comment type="caution">
    <text evidence="2">The sequence shown here is derived from an EMBL/GenBank/DDBJ whole genome shotgun (WGS) entry which is preliminary data.</text>
</comment>
<keyword evidence="3" id="KW-1185">Reference proteome</keyword>
<reference evidence="3" key="1">
    <citation type="submission" date="2018-10" db="EMBL/GenBank/DDBJ databases">
        <authorList>
            <person name="Peiro R."/>
            <person name="Begona"/>
            <person name="Cbmso G."/>
            <person name="Lopez M."/>
            <person name="Gonzalez S."/>
            <person name="Sacristan E."/>
            <person name="Castillo E."/>
        </authorList>
    </citation>
    <scope>NUCLEOTIDE SEQUENCE [LARGE SCALE GENOMIC DNA]</scope>
</reference>